<evidence type="ECO:0000313" key="2">
    <source>
        <dbReference type="Proteomes" id="UP001439008"/>
    </source>
</evidence>
<dbReference type="EMBL" id="JBDODL010005046">
    <property type="protein sequence ID" value="MES1923190.1"/>
    <property type="molecule type" value="Genomic_DNA"/>
</dbReference>
<gene>
    <name evidence="1" type="ORF">MHBO_004735</name>
</gene>
<organism evidence="1 2">
    <name type="scientific">Bonamia ostreae</name>
    <dbReference type="NCBI Taxonomy" id="126728"/>
    <lineage>
        <taxon>Eukaryota</taxon>
        <taxon>Sar</taxon>
        <taxon>Rhizaria</taxon>
        <taxon>Endomyxa</taxon>
        <taxon>Ascetosporea</taxon>
        <taxon>Haplosporida</taxon>
        <taxon>Bonamia</taxon>
    </lineage>
</organism>
<evidence type="ECO:0000313" key="1">
    <source>
        <dbReference type="EMBL" id="MES1923190.1"/>
    </source>
</evidence>
<proteinExistence type="predicted"/>
<accession>A0ABV2AU62</accession>
<keyword evidence="2" id="KW-1185">Reference proteome</keyword>
<sequence length="131" mass="14644">MVVTDVAFKILGSGSADEPLETLYTEDELGETWEVKTSTDGHIETLKEGDLPENIVHHVVRDNFDSNSFNIDEDGVIGLRNEQTILNRLTKLDDEIVITEAAIQAGWYIELDYDPVTKRPSLAAKQRTNPS</sequence>
<reference evidence="1 2" key="1">
    <citation type="journal article" date="2024" name="BMC Biol.">
        <title>Comparative genomics of Ascetosporea gives new insight into the evolutionary basis for animal parasitism in Rhizaria.</title>
        <authorList>
            <person name="Hiltunen Thoren M."/>
            <person name="Onut-Brannstrom I."/>
            <person name="Alfjorden A."/>
            <person name="Peckova H."/>
            <person name="Swords F."/>
            <person name="Hooper C."/>
            <person name="Holzer A.S."/>
            <person name="Bass D."/>
            <person name="Burki F."/>
        </authorList>
    </citation>
    <scope>NUCLEOTIDE SEQUENCE [LARGE SCALE GENOMIC DNA]</scope>
    <source>
        <strain evidence="1">20-A016</strain>
    </source>
</reference>
<protein>
    <submittedName>
        <fullName evidence="1">Uncharacterized protein</fullName>
    </submittedName>
</protein>
<name>A0ABV2AU62_9EUKA</name>
<dbReference type="Proteomes" id="UP001439008">
    <property type="component" value="Unassembled WGS sequence"/>
</dbReference>
<comment type="caution">
    <text evidence="1">The sequence shown here is derived from an EMBL/GenBank/DDBJ whole genome shotgun (WGS) entry which is preliminary data.</text>
</comment>